<keyword evidence="2" id="KW-1185">Reference proteome</keyword>
<evidence type="ECO:0000313" key="2">
    <source>
        <dbReference type="Proteomes" id="UP000325945"/>
    </source>
</evidence>
<accession>A0A5N6WM33</accession>
<proteinExistence type="predicted"/>
<dbReference type="Proteomes" id="UP000325945">
    <property type="component" value="Unassembled WGS sequence"/>
</dbReference>
<dbReference type="EMBL" id="ML741873">
    <property type="protein sequence ID" value="KAE8321316.1"/>
    <property type="molecule type" value="Genomic_DNA"/>
</dbReference>
<name>A0A5N6WM33_9EURO</name>
<sequence length="96" mass="10229">MNYRFSALSILLTSNFSQMPDSIVREGGTRPYVTPYLDKPKFHVGDQVYVVGSDGNLEGVFLVASVPALDACTLSDEYGNPAKGGTAIKVESLVAA</sequence>
<evidence type="ECO:0000313" key="1">
    <source>
        <dbReference type="EMBL" id="KAE8321316.1"/>
    </source>
</evidence>
<organism evidence="1 2">
    <name type="scientific">Aspergillus sergii</name>
    <dbReference type="NCBI Taxonomy" id="1034303"/>
    <lineage>
        <taxon>Eukaryota</taxon>
        <taxon>Fungi</taxon>
        <taxon>Dikarya</taxon>
        <taxon>Ascomycota</taxon>
        <taxon>Pezizomycotina</taxon>
        <taxon>Eurotiomycetes</taxon>
        <taxon>Eurotiomycetidae</taxon>
        <taxon>Eurotiales</taxon>
        <taxon>Aspergillaceae</taxon>
        <taxon>Aspergillus</taxon>
        <taxon>Aspergillus subgen. Circumdati</taxon>
    </lineage>
</organism>
<gene>
    <name evidence="1" type="ORF">BDV39DRAFT_186018</name>
</gene>
<dbReference type="AlphaFoldDB" id="A0A5N6WM33"/>
<reference evidence="2" key="1">
    <citation type="submission" date="2019-04" db="EMBL/GenBank/DDBJ databases">
        <title>Friends and foes A comparative genomics studyof 23 Aspergillus species from section Flavi.</title>
        <authorList>
            <consortium name="DOE Joint Genome Institute"/>
            <person name="Kjaerbolling I."/>
            <person name="Vesth T."/>
            <person name="Frisvad J.C."/>
            <person name="Nybo J.L."/>
            <person name="Theobald S."/>
            <person name="Kildgaard S."/>
            <person name="Isbrandt T."/>
            <person name="Kuo A."/>
            <person name="Sato A."/>
            <person name="Lyhne E.K."/>
            <person name="Kogle M.E."/>
            <person name="Wiebenga A."/>
            <person name="Kun R.S."/>
            <person name="Lubbers R.J."/>
            <person name="Makela M.R."/>
            <person name="Barry K."/>
            <person name="Chovatia M."/>
            <person name="Clum A."/>
            <person name="Daum C."/>
            <person name="Haridas S."/>
            <person name="He G."/>
            <person name="LaButti K."/>
            <person name="Lipzen A."/>
            <person name="Mondo S."/>
            <person name="Riley R."/>
            <person name="Salamov A."/>
            <person name="Simmons B.A."/>
            <person name="Magnuson J.K."/>
            <person name="Henrissat B."/>
            <person name="Mortensen U.H."/>
            <person name="Larsen T.O."/>
            <person name="Devries R.P."/>
            <person name="Grigoriev I.V."/>
            <person name="Machida M."/>
            <person name="Baker S.E."/>
            <person name="Andersen M.R."/>
        </authorList>
    </citation>
    <scope>NUCLEOTIDE SEQUENCE [LARGE SCALE GENOMIC DNA]</scope>
    <source>
        <strain evidence="2">CBS 130017</strain>
    </source>
</reference>
<protein>
    <submittedName>
        <fullName evidence="1">Uncharacterized protein</fullName>
    </submittedName>
</protein>